<dbReference type="eggNOG" id="COG0149">
    <property type="taxonomic scope" value="Bacteria"/>
</dbReference>
<comment type="catalytic activity">
    <reaction evidence="2">
        <text>D-glyceraldehyde 3-phosphate = dihydroxyacetone phosphate</text>
        <dbReference type="Rhea" id="RHEA:18585"/>
        <dbReference type="ChEBI" id="CHEBI:57642"/>
        <dbReference type="ChEBI" id="CHEBI:59776"/>
        <dbReference type="EC" id="5.3.1.1"/>
    </reaction>
</comment>
<comment type="pathway">
    <text evidence="2">Carbohydrate degradation; glycolysis; D-glyceraldehyde 3-phosphate from glycerone phosphate: step 1/1.</text>
</comment>
<dbReference type="PROSITE" id="PS51440">
    <property type="entry name" value="TIM_2"/>
    <property type="match status" value="1"/>
</dbReference>
<dbReference type="OrthoDB" id="9809429at2"/>
<dbReference type="CDD" id="cd00311">
    <property type="entry name" value="TIM"/>
    <property type="match status" value="1"/>
</dbReference>
<reference evidence="3 4" key="1">
    <citation type="submission" date="2011-05" db="EMBL/GenBank/DDBJ databases">
        <title>Whole genome sequence of Microlunatus phosphovorus NM-1.</title>
        <authorList>
            <person name="Hosoyama A."/>
            <person name="Sasaki K."/>
            <person name="Harada T."/>
            <person name="Igarashi R."/>
            <person name="Kawakoshi A."/>
            <person name="Sasagawa M."/>
            <person name="Fukada J."/>
            <person name="Nakamura S."/>
            <person name="Katano Y."/>
            <person name="Hanada S."/>
            <person name="Kamagata Y."/>
            <person name="Nakamura N."/>
            <person name="Yamazaki S."/>
            <person name="Fujita N."/>
        </authorList>
    </citation>
    <scope>NUCLEOTIDE SEQUENCE [LARGE SCALE GENOMIC DNA]</scope>
    <source>
        <strain evidence="4">ATCC 700054 / DSM 10555 / JCM 9379 / NBRC 101784 / NCIMB 13414 / VKM Ac-1990 / NM-1</strain>
    </source>
</reference>
<dbReference type="RefSeq" id="WP_013861227.1">
    <property type="nucleotide sequence ID" value="NC_015635.1"/>
</dbReference>
<comment type="similarity">
    <text evidence="2">Belongs to the triosephosphate isomerase family.</text>
</comment>
<keyword evidence="2" id="KW-0312">Gluconeogenesis</keyword>
<dbReference type="GO" id="GO:0006094">
    <property type="term" value="P:gluconeogenesis"/>
    <property type="evidence" value="ECO:0007669"/>
    <property type="project" value="UniProtKB-UniPathway"/>
</dbReference>
<dbReference type="PANTHER" id="PTHR21139">
    <property type="entry name" value="TRIOSEPHOSPHATE ISOMERASE"/>
    <property type="match status" value="1"/>
</dbReference>
<dbReference type="InterPro" id="IPR013785">
    <property type="entry name" value="Aldolase_TIM"/>
</dbReference>
<dbReference type="UniPathway" id="UPA00109">
    <property type="reaction ID" value="UER00189"/>
</dbReference>
<dbReference type="GO" id="GO:0005829">
    <property type="term" value="C:cytosol"/>
    <property type="evidence" value="ECO:0007669"/>
    <property type="project" value="TreeGrafter"/>
</dbReference>
<sequence length="277" mass="29259">MAYREEGARRRYLIGMSTKMYFSHARTLEWCRQVAELSRMHPAVVEGRAELFVLPGFLSVAEVASMLEPVRAAGSGGSEARFWSVGAQDACWADDGPYTGEVSAAQLAEVGARLVEVGHAERRRLFGEDDEVIAAKTAAILRHGLTPVLCIGETERVDPEAAVEVCQAQLESALAPARSAGHQGPVVIAYEPVWAIGASEPAGVEHIVGVCGPLRAALAADLDYSGDVIYGGSAGPGLLREVGEHVDGLFLGRFAHNPQAIKGILDDVLTLGSATSA</sequence>
<dbReference type="EMBL" id="AP012204">
    <property type="protein sequence ID" value="BAK33338.1"/>
    <property type="molecule type" value="Genomic_DNA"/>
</dbReference>
<proteinExistence type="inferred from homology"/>
<keyword evidence="2" id="KW-0963">Cytoplasm</keyword>
<dbReference type="AlphaFoldDB" id="F5XJ12"/>
<gene>
    <name evidence="3" type="ordered locus">MLP_03240</name>
</gene>
<comment type="subcellular location">
    <subcellularLocation>
        <location evidence="2">Cytoplasm</location>
    </subcellularLocation>
</comment>
<dbReference type="GO" id="GO:0046166">
    <property type="term" value="P:glyceraldehyde-3-phosphate biosynthetic process"/>
    <property type="evidence" value="ECO:0007669"/>
    <property type="project" value="TreeGrafter"/>
</dbReference>
<dbReference type="GO" id="GO:0006096">
    <property type="term" value="P:glycolytic process"/>
    <property type="evidence" value="ECO:0007669"/>
    <property type="project" value="UniProtKB-UniPathway"/>
</dbReference>
<evidence type="ECO:0000313" key="4">
    <source>
        <dbReference type="Proteomes" id="UP000007947"/>
    </source>
</evidence>
<dbReference type="Pfam" id="PF00121">
    <property type="entry name" value="TIM"/>
    <property type="match status" value="1"/>
</dbReference>
<dbReference type="HOGENOM" id="CLU_024251_2_3_11"/>
<dbReference type="KEGG" id="mph:MLP_03240"/>
<dbReference type="GO" id="GO:0004807">
    <property type="term" value="F:triose-phosphate isomerase activity"/>
    <property type="evidence" value="ECO:0007669"/>
    <property type="project" value="UniProtKB-EC"/>
</dbReference>
<name>F5XJ12_MICPN</name>
<keyword evidence="2" id="KW-0324">Glycolysis</keyword>
<dbReference type="InterPro" id="IPR035990">
    <property type="entry name" value="TIM_sf"/>
</dbReference>
<keyword evidence="1 2" id="KW-0413">Isomerase</keyword>
<dbReference type="Proteomes" id="UP000007947">
    <property type="component" value="Chromosome"/>
</dbReference>
<keyword evidence="4" id="KW-1185">Reference proteome</keyword>
<organism evidence="3 4">
    <name type="scientific">Microlunatus phosphovorus (strain ATCC 700054 / DSM 10555 / JCM 9379 / NBRC 101784 / NCIMB 13414 / VKM Ac-1990 / NM-1)</name>
    <dbReference type="NCBI Taxonomy" id="1032480"/>
    <lineage>
        <taxon>Bacteria</taxon>
        <taxon>Bacillati</taxon>
        <taxon>Actinomycetota</taxon>
        <taxon>Actinomycetes</taxon>
        <taxon>Propionibacteriales</taxon>
        <taxon>Propionibacteriaceae</taxon>
        <taxon>Microlunatus</taxon>
    </lineage>
</organism>
<dbReference type="STRING" id="1032480.MLP_03240"/>
<evidence type="ECO:0000313" key="3">
    <source>
        <dbReference type="EMBL" id="BAK33338.1"/>
    </source>
</evidence>
<dbReference type="PANTHER" id="PTHR21139:SF2">
    <property type="entry name" value="TRIOSEPHOSPHATE ISOMERASE"/>
    <property type="match status" value="1"/>
</dbReference>
<dbReference type="EC" id="5.3.1.1" evidence="2"/>
<evidence type="ECO:0000256" key="2">
    <source>
        <dbReference type="RuleBase" id="RU363013"/>
    </source>
</evidence>
<protein>
    <recommendedName>
        <fullName evidence="2">Triosephosphate isomerase</fullName>
        <ecNumber evidence="2">5.3.1.1</ecNumber>
    </recommendedName>
</protein>
<evidence type="ECO:0000256" key="1">
    <source>
        <dbReference type="ARBA" id="ARBA00023235"/>
    </source>
</evidence>
<dbReference type="GO" id="GO:0019563">
    <property type="term" value="P:glycerol catabolic process"/>
    <property type="evidence" value="ECO:0007669"/>
    <property type="project" value="TreeGrafter"/>
</dbReference>
<comment type="subunit">
    <text evidence="2">Homodimer.</text>
</comment>
<dbReference type="InterPro" id="IPR000652">
    <property type="entry name" value="Triosephosphate_isomerase"/>
</dbReference>
<comment type="pathway">
    <text evidence="2">Carbohydrate biosynthesis; gluconeogenesis.</text>
</comment>
<dbReference type="UniPathway" id="UPA00138"/>
<dbReference type="Gene3D" id="3.20.20.70">
    <property type="entry name" value="Aldolase class I"/>
    <property type="match status" value="1"/>
</dbReference>
<dbReference type="SUPFAM" id="SSF51351">
    <property type="entry name" value="Triosephosphate isomerase (TIM)"/>
    <property type="match status" value="1"/>
</dbReference>
<accession>F5XJ12</accession>